<dbReference type="SUPFAM" id="SSF111369">
    <property type="entry name" value="HlyD-like secretion proteins"/>
    <property type="match status" value="1"/>
</dbReference>
<name>A0ABP9FDC8_9GAMM</name>
<dbReference type="Proteomes" id="UP001499988">
    <property type="component" value="Unassembled WGS sequence"/>
</dbReference>
<dbReference type="InterPro" id="IPR006143">
    <property type="entry name" value="RND_pump_MFP"/>
</dbReference>
<evidence type="ECO:0000256" key="3">
    <source>
        <dbReference type="SAM" id="SignalP"/>
    </source>
</evidence>
<dbReference type="Gene3D" id="2.40.30.170">
    <property type="match status" value="1"/>
</dbReference>
<dbReference type="PANTHER" id="PTHR30469:SF15">
    <property type="entry name" value="HLYD FAMILY OF SECRETION PROTEINS"/>
    <property type="match status" value="1"/>
</dbReference>
<evidence type="ECO:0000256" key="1">
    <source>
        <dbReference type="ARBA" id="ARBA00009477"/>
    </source>
</evidence>
<organism evidence="4 5">
    <name type="scientific">Ferrimonas pelagia</name>
    <dbReference type="NCBI Taxonomy" id="1177826"/>
    <lineage>
        <taxon>Bacteria</taxon>
        <taxon>Pseudomonadati</taxon>
        <taxon>Pseudomonadota</taxon>
        <taxon>Gammaproteobacteria</taxon>
        <taxon>Alteromonadales</taxon>
        <taxon>Ferrimonadaceae</taxon>
        <taxon>Ferrimonas</taxon>
    </lineage>
</organism>
<evidence type="ECO:0000313" key="5">
    <source>
        <dbReference type="Proteomes" id="UP001499988"/>
    </source>
</evidence>
<protein>
    <submittedName>
        <fullName evidence="4">Efflux RND transporter periplasmic adaptor subunit</fullName>
    </submittedName>
</protein>
<feature type="compositionally biased region" description="Polar residues" evidence="2">
    <location>
        <begin position="39"/>
        <end position="61"/>
    </location>
</feature>
<evidence type="ECO:0000313" key="4">
    <source>
        <dbReference type="EMBL" id="GAA4899044.1"/>
    </source>
</evidence>
<feature type="region of interest" description="Disordered" evidence="2">
    <location>
        <begin position="27"/>
        <end position="61"/>
    </location>
</feature>
<keyword evidence="5" id="KW-1185">Reference proteome</keyword>
<evidence type="ECO:0000256" key="2">
    <source>
        <dbReference type="SAM" id="MobiDB-lite"/>
    </source>
</evidence>
<comment type="similarity">
    <text evidence="1">Belongs to the membrane fusion protein (MFP) (TC 8.A.1) family.</text>
</comment>
<sequence length="398" mass="42747">MMKRTPLSLAITAIAFGGLFAAIAATGPDKPKEPKGAPAQQTQPANHSPSQPSQGESATSPLTTVRVQTISPASHQPQIVSHGEVTARYELDLSAEVSGQILALAESFRTGAVLPAGTELIQINDLKYQQALASAQSTEANAYVSLLQARQDVVQAKQEWSLAGIEGEPDPLLLRQPQLAAAEATYREAQASVEQAAYELAQTRISVPFDALVVSRYVSPGAQLQSGSAVASLMSMDQLEVSLPLSEAQWQWLAQDPAEIAVVLEDTETGQRWHTQADRFEWHRDGQSRQRNLVVALSPEPNNPLLPGTFVQASLTGEAQSALLAVPASSLAVDNYGQQVIWSVDGEQRLQKAEATVQFFNDDLAYIASDEPVDLVIAPGSRLREAQRVNRQSVQGGE</sequence>
<keyword evidence="3" id="KW-0732">Signal</keyword>
<feature type="chain" id="PRO_5045511136" evidence="3">
    <location>
        <begin position="25"/>
        <end position="398"/>
    </location>
</feature>
<gene>
    <name evidence="4" type="ORF">GCM10023333_35710</name>
</gene>
<dbReference type="Gene3D" id="1.10.287.470">
    <property type="entry name" value="Helix hairpin bin"/>
    <property type="match status" value="1"/>
</dbReference>
<dbReference type="NCBIfam" id="TIGR01730">
    <property type="entry name" value="RND_mfp"/>
    <property type="match status" value="1"/>
</dbReference>
<dbReference type="PANTHER" id="PTHR30469">
    <property type="entry name" value="MULTIDRUG RESISTANCE PROTEIN MDTA"/>
    <property type="match status" value="1"/>
</dbReference>
<feature type="signal peptide" evidence="3">
    <location>
        <begin position="1"/>
        <end position="24"/>
    </location>
</feature>
<comment type="caution">
    <text evidence="4">The sequence shown here is derived from an EMBL/GenBank/DDBJ whole genome shotgun (WGS) entry which is preliminary data.</text>
</comment>
<dbReference type="Gene3D" id="2.40.50.100">
    <property type="match status" value="1"/>
</dbReference>
<dbReference type="EMBL" id="BAABJZ010000101">
    <property type="protein sequence ID" value="GAA4899044.1"/>
    <property type="molecule type" value="Genomic_DNA"/>
</dbReference>
<proteinExistence type="inferred from homology"/>
<accession>A0ABP9FDC8</accession>
<reference evidence="5" key="1">
    <citation type="journal article" date="2019" name="Int. J. Syst. Evol. Microbiol.">
        <title>The Global Catalogue of Microorganisms (GCM) 10K type strain sequencing project: providing services to taxonomists for standard genome sequencing and annotation.</title>
        <authorList>
            <consortium name="The Broad Institute Genomics Platform"/>
            <consortium name="The Broad Institute Genome Sequencing Center for Infectious Disease"/>
            <person name="Wu L."/>
            <person name="Ma J."/>
        </authorList>
    </citation>
    <scope>NUCLEOTIDE SEQUENCE [LARGE SCALE GENOMIC DNA]</scope>
    <source>
        <strain evidence="5">JCM 18401</strain>
    </source>
</reference>